<dbReference type="EC" id="1.14.13.196" evidence="4"/>
<dbReference type="GO" id="GO:0016491">
    <property type="term" value="F:oxidoreductase activity"/>
    <property type="evidence" value="ECO:0007669"/>
    <property type="project" value="UniProtKB-KW"/>
</dbReference>
<accession>A0A8H4QPA5</accession>
<comment type="catalytic activity">
    <reaction evidence="9">
        <text>L-ornithine + NADPH + O2 = N(5)-hydroxy-L-ornithine + NADP(+) + H2O</text>
        <dbReference type="Rhea" id="RHEA:41508"/>
        <dbReference type="ChEBI" id="CHEBI:15377"/>
        <dbReference type="ChEBI" id="CHEBI:15379"/>
        <dbReference type="ChEBI" id="CHEBI:46911"/>
        <dbReference type="ChEBI" id="CHEBI:57783"/>
        <dbReference type="ChEBI" id="CHEBI:58349"/>
        <dbReference type="ChEBI" id="CHEBI:78275"/>
        <dbReference type="EC" id="1.14.13.196"/>
    </reaction>
</comment>
<comment type="similarity">
    <text evidence="3">Belongs to the lysine N(6)-hydroxylase/L-ornithine N(5)-oxygenase family.</text>
</comment>
<feature type="region of interest" description="Disordered" evidence="11">
    <location>
        <begin position="444"/>
        <end position="482"/>
    </location>
</feature>
<feature type="compositionally biased region" description="Low complexity" evidence="11">
    <location>
        <begin position="445"/>
        <end position="470"/>
    </location>
</feature>
<keyword evidence="7" id="KW-0521">NADP</keyword>
<keyword evidence="8" id="KW-0560">Oxidoreductase</keyword>
<keyword evidence="5" id="KW-0285">Flavoprotein</keyword>
<reference evidence="12 13" key="1">
    <citation type="submission" date="2019-12" db="EMBL/GenBank/DDBJ databases">
        <authorList>
            <person name="Floudas D."/>
            <person name="Bentzer J."/>
            <person name="Ahren D."/>
            <person name="Johansson T."/>
            <person name="Persson P."/>
            <person name="Tunlid A."/>
        </authorList>
    </citation>
    <scope>NUCLEOTIDE SEQUENCE [LARGE SCALE GENOMIC DNA]</scope>
    <source>
        <strain evidence="12 13">CBS 102.39</strain>
    </source>
</reference>
<dbReference type="PANTHER" id="PTHR42802">
    <property type="entry name" value="MONOOXYGENASE"/>
    <property type="match status" value="1"/>
</dbReference>
<dbReference type="SUPFAM" id="SSF51905">
    <property type="entry name" value="FAD/NAD(P)-binding domain"/>
    <property type="match status" value="1"/>
</dbReference>
<evidence type="ECO:0000256" key="2">
    <source>
        <dbReference type="ARBA" id="ARBA00004924"/>
    </source>
</evidence>
<dbReference type="InterPro" id="IPR036188">
    <property type="entry name" value="FAD/NAD-bd_sf"/>
</dbReference>
<evidence type="ECO:0000256" key="10">
    <source>
        <dbReference type="ARBA" id="ARBA00049248"/>
    </source>
</evidence>
<evidence type="ECO:0000313" key="13">
    <source>
        <dbReference type="Proteomes" id="UP000521872"/>
    </source>
</evidence>
<evidence type="ECO:0000256" key="9">
    <source>
        <dbReference type="ARBA" id="ARBA00047598"/>
    </source>
</evidence>
<comment type="caution">
    <text evidence="12">The sequence shown here is derived from an EMBL/GenBank/DDBJ whole genome shotgun (WGS) entry which is preliminary data.</text>
</comment>
<dbReference type="PRINTS" id="PR00368">
    <property type="entry name" value="FADPNR"/>
</dbReference>
<keyword evidence="13" id="KW-1185">Reference proteome</keyword>
<dbReference type="Proteomes" id="UP000521872">
    <property type="component" value="Unassembled WGS sequence"/>
</dbReference>
<evidence type="ECO:0000256" key="8">
    <source>
        <dbReference type="ARBA" id="ARBA00023002"/>
    </source>
</evidence>
<dbReference type="GO" id="GO:0006879">
    <property type="term" value="P:intracellular iron ion homeostasis"/>
    <property type="evidence" value="ECO:0007669"/>
    <property type="project" value="TreeGrafter"/>
</dbReference>
<dbReference type="InterPro" id="IPR025700">
    <property type="entry name" value="Lys/Orn_oxygenase"/>
</dbReference>
<sequence>MSSSSSSSSQQEFVLDLLGLGFGPANIAVAAALTEHWAENKDNADPARKVLFIEKHSHFRWHPGMLLPDARMQISFMKDLATLRNPRSRYTFISYLHSQGRLVSFINRGSTIPTRKEYSDYLSWAAAEVQANGVDVLYGHEIIDIRKAHEDTVAVQYRNLATGEETVVRAKNIIISPGGSPRIPAFLAPVIQHPHIIHSSQYATSISQIFQKFDGIARPLRVAVIGSGQSAAEVTMDLRERLSKIPSDGRHIVEMIIRKGSLKPSDDSPFANEIFDPAATDSWYSLTSRNMREMKLAEYKLTNYGVVNPRTIDALYEIIYDQRLDTAVAQRQGKGAPQTEAWIEIKPYTEIVSVKTHDTPAAAAADLLLSPDNTPPRVSPFVVKTQSIIDRAEAEEQYDAIVYATGYERGSWVNILKNSDIAPHFGLNPLSRSVRLVPTSTTIRSQSCASSGSNSGASTPSNPSSAQSSPPTSPDIESFSKEKDSLPSYHEVHISRNYRLLPVGFVDNPAQTSFAPKIYLQGVEEQTHGLSDTLLSVLGVRAGEVVADLTSRT</sequence>
<evidence type="ECO:0000256" key="1">
    <source>
        <dbReference type="ARBA" id="ARBA00001974"/>
    </source>
</evidence>
<evidence type="ECO:0000256" key="11">
    <source>
        <dbReference type="SAM" id="MobiDB-lite"/>
    </source>
</evidence>
<evidence type="ECO:0000256" key="6">
    <source>
        <dbReference type="ARBA" id="ARBA00022827"/>
    </source>
</evidence>
<comment type="catalytic activity">
    <reaction evidence="10">
        <text>L-ornithine + NADH + O2 = N(5)-hydroxy-L-ornithine + NAD(+) + H2O</text>
        <dbReference type="Rhea" id="RHEA:41512"/>
        <dbReference type="ChEBI" id="CHEBI:15377"/>
        <dbReference type="ChEBI" id="CHEBI:15379"/>
        <dbReference type="ChEBI" id="CHEBI:46911"/>
        <dbReference type="ChEBI" id="CHEBI:57540"/>
        <dbReference type="ChEBI" id="CHEBI:57945"/>
        <dbReference type="ChEBI" id="CHEBI:78275"/>
        <dbReference type="EC" id="1.14.13.196"/>
    </reaction>
</comment>
<organism evidence="12 13">
    <name type="scientific">Agrocybe pediades</name>
    <dbReference type="NCBI Taxonomy" id="84607"/>
    <lineage>
        <taxon>Eukaryota</taxon>
        <taxon>Fungi</taxon>
        <taxon>Dikarya</taxon>
        <taxon>Basidiomycota</taxon>
        <taxon>Agaricomycotina</taxon>
        <taxon>Agaricomycetes</taxon>
        <taxon>Agaricomycetidae</taxon>
        <taxon>Agaricales</taxon>
        <taxon>Agaricineae</taxon>
        <taxon>Strophariaceae</taxon>
        <taxon>Agrocybe</taxon>
    </lineage>
</organism>
<evidence type="ECO:0000313" key="12">
    <source>
        <dbReference type="EMBL" id="KAF4614478.1"/>
    </source>
</evidence>
<name>A0A8H4QPA5_9AGAR</name>
<keyword evidence="6" id="KW-0274">FAD</keyword>
<protein>
    <recommendedName>
        <fullName evidence="4">L-ornithine N(5)-monooxygenase [NAD(P)H]</fullName>
        <ecNumber evidence="4">1.14.13.196</ecNumber>
    </recommendedName>
</protein>
<dbReference type="PANTHER" id="PTHR42802:SF1">
    <property type="entry name" value="L-ORNITHINE N(5)-MONOOXYGENASE"/>
    <property type="match status" value="1"/>
</dbReference>
<dbReference type="Gene3D" id="3.50.50.60">
    <property type="entry name" value="FAD/NAD(P)-binding domain"/>
    <property type="match status" value="1"/>
</dbReference>
<gene>
    <name evidence="12" type="ORF">D9613_003108</name>
</gene>
<dbReference type="AlphaFoldDB" id="A0A8H4QPA5"/>
<evidence type="ECO:0000256" key="7">
    <source>
        <dbReference type="ARBA" id="ARBA00022857"/>
    </source>
</evidence>
<evidence type="ECO:0000256" key="5">
    <source>
        <dbReference type="ARBA" id="ARBA00022630"/>
    </source>
</evidence>
<evidence type="ECO:0000256" key="3">
    <source>
        <dbReference type="ARBA" id="ARBA00007588"/>
    </source>
</evidence>
<proteinExistence type="inferred from homology"/>
<dbReference type="Pfam" id="PF13434">
    <property type="entry name" value="Lys_Orn_oxgnase"/>
    <property type="match status" value="1"/>
</dbReference>
<comment type="cofactor">
    <cofactor evidence="1">
        <name>FAD</name>
        <dbReference type="ChEBI" id="CHEBI:57692"/>
    </cofactor>
</comment>
<dbReference type="EMBL" id="JAACJL010000044">
    <property type="protein sequence ID" value="KAF4614478.1"/>
    <property type="molecule type" value="Genomic_DNA"/>
</dbReference>
<comment type="pathway">
    <text evidence="2">Siderophore biosynthesis.</text>
</comment>
<evidence type="ECO:0000256" key="4">
    <source>
        <dbReference type="ARBA" id="ARBA00012881"/>
    </source>
</evidence>